<dbReference type="PANTHER" id="PTHR31500">
    <property type="entry name" value="AT-HOOK MOTIF NUCLEAR-LOCALIZED PROTEIN 9"/>
    <property type="match status" value="1"/>
</dbReference>
<dbReference type="AlphaFoldDB" id="A0A5A7PCK9"/>
<evidence type="ECO:0000256" key="3">
    <source>
        <dbReference type="ARBA" id="ARBA00023163"/>
    </source>
</evidence>
<keyword evidence="3 4" id="KW-0804">Transcription</keyword>
<feature type="region of interest" description="Disordered" evidence="5">
    <location>
        <begin position="327"/>
        <end position="361"/>
    </location>
</feature>
<name>A0A5A7PCK9_STRAF</name>
<dbReference type="EMBL" id="BKCP01004339">
    <property type="protein sequence ID" value="GER30364.1"/>
    <property type="molecule type" value="Genomic_DNA"/>
</dbReference>
<feature type="compositionally biased region" description="Polar residues" evidence="5">
    <location>
        <begin position="145"/>
        <end position="154"/>
    </location>
</feature>
<proteinExistence type="predicted"/>
<gene>
    <name evidence="7" type="ORF">STAS_06291</name>
</gene>
<comment type="function">
    <text evidence="4">Transcription factor that specifically binds AT-rich DNA sequences related to the nuclear matrix attachment regions (MARs).</text>
</comment>
<feature type="compositionally biased region" description="Polar residues" evidence="5">
    <location>
        <begin position="327"/>
        <end position="351"/>
    </location>
</feature>
<dbReference type="PROSITE" id="PS51742">
    <property type="entry name" value="PPC"/>
    <property type="match status" value="1"/>
</dbReference>
<reference evidence="8" key="1">
    <citation type="journal article" date="2019" name="Curr. Biol.">
        <title>Genome Sequence of Striga asiatica Provides Insight into the Evolution of Plant Parasitism.</title>
        <authorList>
            <person name="Yoshida S."/>
            <person name="Kim S."/>
            <person name="Wafula E.K."/>
            <person name="Tanskanen J."/>
            <person name="Kim Y.M."/>
            <person name="Honaas L."/>
            <person name="Yang Z."/>
            <person name="Spallek T."/>
            <person name="Conn C.E."/>
            <person name="Ichihashi Y."/>
            <person name="Cheong K."/>
            <person name="Cui S."/>
            <person name="Der J.P."/>
            <person name="Gundlach H."/>
            <person name="Jiao Y."/>
            <person name="Hori C."/>
            <person name="Ishida J.K."/>
            <person name="Kasahara H."/>
            <person name="Kiba T."/>
            <person name="Kim M.S."/>
            <person name="Koo N."/>
            <person name="Laohavisit A."/>
            <person name="Lee Y.H."/>
            <person name="Lumba S."/>
            <person name="McCourt P."/>
            <person name="Mortimer J.C."/>
            <person name="Mutuku J.M."/>
            <person name="Nomura T."/>
            <person name="Sasaki-Sekimoto Y."/>
            <person name="Seto Y."/>
            <person name="Wang Y."/>
            <person name="Wakatake T."/>
            <person name="Sakakibara H."/>
            <person name="Demura T."/>
            <person name="Yamaguchi S."/>
            <person name="Yoneyama K."/>
            <person name="Manabe R.I."/>
            <person name="Nelson D.C."/>
            <person name="Schulman A.H."/>
            <person name="Timko M.P."/>
            <person name="dePamphilis C.W."/>
            <person name="Choi D."/>
            <person name="Shirasu K."/>
        </authorList>
    </citation>
    <scope>NUCLEOTIDE SEQUENCE [LARGE SCALE GENOMIC DNA]</scope>
    <source>
        <strain evidence="8">cv. UVA1</strain>
    </source>
</reference>
<dbReference type="PANTHER" id="PTHR31500:SF64">
    <property type="entry name" value="AT-HOOK MOTIF NUCLEAR-LOCALIZED PROTEIN 12-RELATED"/>
    <property type="match status" value="1"/>
</dbReference>
<evidence type="ECO:0000256" key="5">
    <source>
        <dbReference type="SAM" id="MobiDB-lite"/>
    </source>
</evidence>
<evidence type="ECO:0000313" key="8">
    <source>
        <dbReference type="Proteomes" id="UP000325081"/>
    </source>
</evidence>
<feature type="compositionally biased region" description="Low complexity" evidence="5">
    <location>
        <begin position="83"/>
        <end position="93"/>
    </location>
</feature>
<accession>A0A5A7PCK9</accession>
<comment type="caution">
    <text evidence="7">The sequence shown here is derived from an EMBL/GenBank/DDBJ whole genome shotgun (WGS) entry which is preliminary data.</text>
</comment>
<evidence type="ECO:0000256" key="2">
    <source>
        <dbReference type="ARBA" id="ARBA00023125"/>
    </source>
</evidence>
<feature type="compositionally biased region" description="Acidic residues" evidence="5">
    <location>
        <begin position="352"/>
        <end position="361"/>
    </location>
</feature>
<keyword evidence="1 4" id="KW-0805">Transcription regulation</keyword>
<keyword evidence="8" id="KW-1185">Reference proteome</keyword>
<feature type="domain" description="PPC" evidence="6">
    <location>
        <begin position="183"/>
        <end position="322"/>
    </location>
</feature>
<comment type="domain">
    <text evidence="4">The PPC domain mediates interactions between AHL proteins.</text>
</comment>
<dbReference type="OrthoDB" id="1101183at2759"/>
<dbReference type="GO" id="GO:0003680">
    <property type="term" value="F:minor groove of adenine-thymine-rich DNA binding"/>
    <property type="evidence" value="ECO:0007669"/>
    <property type="project" value="UniProtKB-UniRule"/>
</dbReference>
<dbReference type="CDD" id="cd11378">
    <property type="entry name" value="DUF296"/>
    <property type="match status" value="1"/>
</dbReference>
<evidence type="ECO:0000256" key="4">
    <source>
        <dbReference type="RuleBase" id="RU367031"/>
    </source>
</evidence>
<dbReference type="SUPFAM" id="SSF117856">
    <property type="entry name" value="AF0104/ALDC/Ptd012-like"/>
    <property type="match status" value="1"/>
</dbReference>
<comment type="subcellular location">
    <subcellularLocation>
        <location evidence="4">Nucleus</location>
    </subcellularLocation>
</comment>
<evidence type="ECO:0000256" key="1">
    <source>
        <dbReference type="ARBA" id="ARBA00023015"/>
    </source>
</evidence>
<dbReference type="Gene3D" id="3.30.1330.80">
    <property type="entry name" value="Hypothetical protein, similar to alpha- acetolactate decarboxylase, domain 2"/>
    <property type="match status" value="1"/>
</dbReference>
<dbReference type="InterPro" id="IPR039605">
    <property type="entry name" value="AHL"/>
</dbReference>
<evidence type="ECO:0000313" key="7">
    <source>
        <dbReference type="EMBL" id="GER30364.1"/>
    </source>
</evidence>
<organism evidence="7 8">
    <name type="scientific">Striga asiatica</name>
    <name type="common">Asiatic witchweed</name>
    <name type="synonym">Buchnera asiatica</name>
    <dbReference type="NCBI Taxonomy" id="4170"/>
    <lineage>
        <taxon>Eukaryota</taxon>
        <taxon>Viridiplantae</taxon>
        <taxon>Streptophyta</taxon>
        <taxon>Embryophyta</taxon>
        <taxon>Tracheophyta</taxon>
        <taxon>Spermatophyta</taxon>
        <taxon>Magnoliopsida</taxon>
        <taxon>eudicotyledons</taxon>
        <taxon>Gunneridae</taxon>
        <taxon>Pentapetalae</taxon>
        <taxon>asterids</taxon>
        <taxon>lamiids</taxon>
        <taxon>Lamiales</taxon>
        <taxon>Orobanchaceae</taxon>
        <taxon>Buchnereae</taxon>
        <taxon>Striga</taxon>
    </lineage>
</organism>
<keyword evidence="2 4" id="KW-0238">DNA-binding</keyword>
<evidence type="ECO:0000259" key="6">
    <source>
        <dbReference type="PROSITE" id="PS51742"/>
    </source>
</evidence>
<dbReference type="Proteomes" id="UP000325081">
    <property type="component" value="Unassembled WGS sequence"/>
</dbReference>
<keyword evidence="4" id="KW-0539">Nucleus</keyword>
<protein>
    <recommendedName>
        <fullName evidence="4">AT-hook motif nuclear-localized protein</fullName>
    </recommendedName>
</protein>
<dbReference type="InterPro" id="IPR005175">
    <property type="entry name" value="PPC_dom"/>
</dbReference>
<dbReference type="GO" id="GO:0005634">
    <property type="term" value="C:nucleus"/>
    <property type="evidence" value="ECO:0007669"/>
    <property type="project" value="UniProtKB-SubCell"/>
</dbReference>
<sequence length="361" mass="38276">MDGREGINVQGSSSYFLNNRDGFGGTGPFVRGPGVSLQVSNPIYKNLSNHQNISLHPNAGITGNAPVSESSAFHVENSSLNNNISSSNNNSNSYTQGMSIAIVPGGSHGGVEMTEKKKRGRPRKYGPEGSPKVTLKLSSHVPKMPSSSDPNTSGEKPRKGRPPGTGWKQKLAHHGDWMNSSAGQAFTPHVLHIGVGEDIAAKIFAFAQQRSRALCIMSGSGSVSLVTLKQPETPSSTVTFEGRFEILCLSGSYLVAENDGSSNRTGGISISLCSPNGHTLGGAIGGKLIAANHVQVVGCSFVYDATKAQTDERKLLEQFSQKPYTPYNAATVQNTNSGPNDWQLSSRPVESSQEDFDLSRG</sequence>
<dbReference type="Pfam" id="PF03479">
    <property type="entry name" value="PCC"/>
    <property type="match status" value="1"/>
</dbReference>
<feature type="region of interest" description="Disordered" evidence="5">
    <location>
        <begin position="83"/>
        <end position="171"/>
    </location>
</feature>